<name>A0A366LWF6_9ACTN</name>
<gene>
    <name evidence="1" type="ORF">DP939_22250</name>
</gene>
<dbReference type="RefSeq" id="WP_113982687.1">
    <property type="nucleotide sequence ID" value="NZ_QMEY01000009.1"/>
</dbReference>
<dbReference type="Proteomes" id="UP000253303">
    <property type="component" value="Unassembled WGS sequence"/>
</dbReference>
<evidence type="ECO:0000313" key="2">
    <source>
        <dbReference type="Proteomes" id="UP000253303"/>
    </source>
</evidence>
<dbReference type="AlphaFoldDB" id="A0A366LWF6"/>
<accession>A0A366LWF6</accession>
<keyword evidence="2" id="KW-1185">Reference proteome</keyword>
<dbReference type="EMBL" id="QMEY01000009">
    <property type="protein sequence ID" value="RBQ18087.1"/>
    <property type="molecule type" value="Genomic_DNA"/>
</dbReference>
<evidence type="ECO:0008006" key="3">
    <source>
        <dbReference type="Google" id="ProtNLM"/>
    </source>
</evidence>
<sequence length="647" mass="73009">MSDYLFSQISEVHGLVHTGPGNLNVTFNGDRPWSPLAHAAEDLARHARSFVHPRGFGDARRILETYRTVLLDGPPGSGRNAAARVLLYELSSGNERFHELLWDDDPQRPRLDPGHIGDDDRVWLDLSQVEEWVWRDVQRVLPTVRNAVIDRGAYLAVVLPNNRIEPVLPDFAPFHTKISRPPETEVLRRHLRLNGIPDAHSAPAPPELAEYLDGEPPLGEVAALAQFTAEAMNISPRGDLSGWLATALEAVTRQDDVVAGNIAELPDGRRRALLLATAMLHGSHAEIVDQAAGRLLAAVKFPNEPSRPLEGEDLFRMFKAVNARLDDSGHVRFERLGYDTAVRIHFWNHMPGYRAQIQAWVVALADSPALEPDERAGLVDRFADLCINERHWSTLADAVFRWTTEPTNERRVAAADRALRRAVVAQNHGRLFRQQIRMWAMDERLSERLAEVIVKVCAEVVVINHPDEAMVRLHHRARRERRSTAAREALIRLVTEDLRLRRQLLARLTRVPDGGRAWDIDPDIYLEIADPEAFTRPGPRHRPLIAEAEVRTMLTDGWRRTLTEVDDARWRPRVAEWFALARADERHREALAGTPIEAVGERGDILGRLYATARDLPCAAPGDQERQDAFVEFVLRRITDAQGLQTA</sequence>
<protein>
    <recommendedName>
        <fullName evidence="3">LigA protein</fullName>
    </recommendedName>
</protein>
<dbReference type="OrthoDB" id="3848913at2"/>
<organism evidence="1 2">
    <name type="scientific">Spongiactinospora rosea</name>
    <dbReference type="NCBI Taxonomy" id="2248750"/>
    <lineage>
        <taxon>Bacteria</taxon>
        <taxon>Bacillati</taxon>
        <taxon>Actinomycetota</taxon>
        <taxon>Actinomycetes</taxon>
        <taxon>Streptosporangiales</taxon>
        <taxon>Streptosporangiaceae</taxon>
        <taxon>Spongiactinospora</taxon>
    </lineage>
</organism>
<proteinExistence type="predicted"/>
<evidence type="ECO:0000313" key="1">
    <source>
        <dbReference type="EMBL" id="RBQ18087.1"/>
    </source>
</evidence>
<comment type="caution">
    <text evidence="1">The sequence shown here is derived from an EMBL/GenBank/DDBJ whole genome shotgun (WGS) entry which is preliminary data.</text>
</comment>
<reference evidence="1 2" key="1">
    <citation type="submission" date="2018-06" db="EMBL/GenBank/DDBJ databases">
        <title>Sphaerisporangium craniellae sp. nov., isolated from a marine sponge in the South China Sea.</title>
        <authorList>
            <person name="Li L."/>
        </authorList>
    </citation>
    <scope>NUCLEOTIDE SEQUENCE [LARGE SCALE GENOMIC DNA]</scope>
    <source>
        <strain evidence="1 2">LHW63015</strain>
    </source>
</reference>